<reference evidence="1" key="1">
    <citation type="submission" date="2022-08" db="EMBL/GenBank/DDBJ databases">
        <authorList>
            <consortium name="DOE Joint Genome Institute"/>
            <person name="Min B."/>
            <person name="Riley R."/>
            <person name="Sierra-Patev S."/>
            <person name="Naranjo-Ortiz M."/>
            <person name="Looney B."/>
            <person name="Konkel Z."/>
            <person name="Slot J.C."/>
            <person name="Sakamoto Y."/>
            <person name="Steenwyk J.L."/>
            <person name="Rokas A."/>
            <person name="Carro J."/>
            <person name="Camarero S."/>
            <person name="Ferreira P."/>
            <person name="Molpeceres G."/>
            <person name="Ruiz-Duenas F.J."/>
            <person name="Serrano A."/>
            <person name="Henrissat B."/>
            <person name="Drula E."/>
            <person name="Hughes K.W."/>
            <person name="Mata J.L."/>
            <person name="Ishikawa N.K."/>
            <person name="Vargas-Isla R."/>
            <person name="Ushijima S."/>
            <person name="Smith C.A."/>
            <person name="Ahrendt S."/>
            <person name="Andreopoulos W."/>
            <person name="He G."/>
            <person name="Labutti K."/>
            <person name="Lipzen A."/>
            <person name="Ng V."/>
            <person name="Sandor L."/>
            <person name="Barry K."/>
            <person name="Martinez A.T."/>
            <person name="Xiao Y."/>
            <person name="Gibbons J.G."/>
            <person name="Terashima K."/>
            <person name="Hibbett D.S."/>
            <person name="Grigoriev I.V."/>
        </authorList>
    </citation>
    <scope>NUCLEOTIDE SEQUENCE</scope>
    <source>
        <strain evidence="1">TFB9207</strain>
    </source>
</reference>
<name>A0AA38U2G1_9AGAR</name>
<organism evidence="1 2">
    <name type="scientific">Lentinula raphanica</name>
    <dbReference type="NCBI Taxonomy" id="153919"/>
    <lineage>
        <taxon>Eukaryota</taxon>
        <taxon>Fungi</taxon>
        <taxon>Dikarya</taxon>
        <taxon>Basidiomycota</taxon>
        <taxon>Agaricomycotina</taxon>
        <taxon>Agaricomycetes</taxon>
        <taxon>Agaricomycetidae</taxon>
        <taxon>Agaricales</taxon>
        <taxon>Marasmiineae</taxon>
        <taxon>Omphalotaceae</taxon>
        <taxon>Lentinula</taxon>
    </lineage>
</organism>
<dbReference type="Proteomes" id="UP001163846">
    <property type="component" value="Unassembled WGS sequence"/>
</dbReference>
<evidence type="ECO:0000313" key="1">
    <source>
        <dbReference type="EMBL" id="KAJ3831162.1"/>
    </source>
</evidence>
<accession>A0AA38U2G1</accession>
<keyword evidence="2" id="KW-1185">Reference proteome</keyword>
<dbReference type="AlphaFoldDB" id="A0AA38U2G1"/>
<dbReference type="EMBL" id="MU807734">
    <property type="protein sequence ID" value="KAJ3831162.1"/>
    <property type="molecule type" value="Genomic_DNA"/>
</dbReference>
<protein>
    <submittedName>
        <fullName evidence="1">Uncharacterized protein</fullName>
    </submittedName>
</protein>
<evidence type="ECO:0000313" key="2">
    <source>
        <dbReference type="Proteomes" id="UP001163846"/>
    </source>
</evidence>
<proteinExistence type="predicted"/>
<gene>
    <name evidence="1" type="ORF">F5878DRAFT_667849</name>
</gene>
<sequence>MAEIRSILGKDVYDNLDSDSKREIDVFLWTGCCMHKDQNSFKAGNSGMMKYWQKFNIEPPLLLANKANAATLRHIFDPSKPPEKPLTEQEIMALEASTRGAARLTAIAGAVFRNRDERKGQGMTYVDYFRDKLGPKFRQFPDTNNTRFASHGDAAGYLFLHTEEHIRFLEQVKLKKTKSGYTNIELNLVNGLKCVKTREEMAVLALVHQAITVPYMRVIRTADGQNALNLGPFHVEVREHVQKLIDNPGLLMTPGDDAWILGSLDGKEWEHPDVIKLIHSELSDMPNFKGLLTEFLNESLACWVRFTAEFAPGGLIDMATEEEKDSAWMPSTNDANEGALGSYRVMLRFKHSLSFLQYNAIMAYSCNNTQAFMDAMLTLDDFSYIMKEARTLDASGVEKKRREDQVAFDAKVAQMKRDKEAAMARKAVDRLGRLSKVILINRIEEIDGLTVAKLDDQLDVLRLMDADIPVKSKCGNKATRAEHLRNAFKRYLDRGRPPFDAFFASDRVSSDDNLVKDWAEADEEEDDENTCIGRS</sequence>
<comment type="caution">
    <text evidence="1">The sequence shown here is derived from an EMBL/GenBank/DDBJ whole genome shotgun (WGS) entry which is preliminary data.</text>
</comment>